<evidence type="ECO:0000259" key="1">
    <source>
        <dbReference type="PROSITE" id="PS50878"/>
    </source>
</evidence>
<feature type="domain" description="Reverse transcriptase" evidence="1">
    <location>
        <begin position="1"/>
        <end position="95"/>
    </location>
</feature>
<keyword evidence="3" id="KW-1185">Reference proteome</keyword>
<evidence type="ECO:0000313" key="3">
    <source>
        <dbReference type="Proteomes" id="UP001329430"/>
    </source>
</evidence>
<comment type="caution">
    <text evidence="2">The sequence shown here is derived from an EMBL/GenBank/DDBJ whole genome shotgun (WGS) entry which is preliminary data.</text>
</comment>
<name>A0AAN7VA97_9COLE</name>
<reference evidence="2 3" key="1">
    <citation type="journal article" date="2024" name="Insects">
        <title>An Improved Chromosome-Level Genome Assembly of the Firefly Pyrocoelia pectoralis.</title>
        <authorList>
            <person name="Fu X."/>
            <person name="Meyer-Rochow V.B."/>
            <person name="Ballantyne L."/>
            <person name="Zhu X."/>
        </authorList>
    </citation>
    <scope>NUCLEOTIDE SEQUENCE [LARGE SCALE GENOMIC DNA]</scope>
    <source>
        <strain evidence="2">XCY_ONT2</strain>
    </source>
</reference>
<dbReference type="InterPro" id="IPR000477">
    <property type="entry name" value="RT_dom"/>
</dbReference>
<evidence type="ECO:0000313" key="2">
    <source>
        <dbReference type="EMBL" id="KAK5643153.1"/>
    </source>
</evidence>
<dbReference type="PROSITE" id="PS50878">
    <property type="entry name" value="RT_POL"/>
    <property type="match status" value="1"/>
</dbReference>
<gene>
    <name evidence="2" type="ORF">RI129_006998</name>
</gene>
<accession>A0AAN7VA97</accession>
<sequence length="129" mass="14800">MGPPLSPVVANIFMESFESIALESFHLQPKVWYRYVDDTFVIWPYGHEALLEFQDHLNNQHPDIKFTMKVEAIGSLPFLDVLVTRHVNGSIGHSVYRKPTHTDILISVPRTGQTLRASCNILHQQQFND</sequence>
<dbReference type="PANTHER" id="PTHR21301:SF11">
    <property type="entry name" value="GIY-YIG DOMAIN-CONTAINING PROTEIN"/>
    <property type="match status" value="1"/>
</dbReference>
<protein>
    <recommendedName>
        <fullName evidence="1">Reverse transcriptase domain-containing protein</fullName>
    </recommendedName>
</protein>
<dbReference type="PANTHER" id="PTHR21301">
    <property type="entry name" value="REVERSE TRANSCRIPTASE"/>
    <property type="match status" value="1"/>
</dbReference>
<dbReference type="CDD" id="cd00304">
    <property type="entry name" value="RT_like"/>
    <property type="match status" value="1"/>
</dbReference>
<proteinExistence type="predicted"/>
<dbReference type="AlphaFoldDB" id="A0AAN7VA97"/>
<dbReference type="Proteomes" id="UP001329430">
    <property type="component" value="Chromosome 5"/>
</dbReference>
<dbReference type="EMBL" id="JAVRBK010000005">
    <property type="protein sequence ID" value="KAK5643153.1"/>
    <property type="molecule type" value="Genomic_DNA"/>
</dbReference>
<organism evidence="2 3">
    <name type="scientific">Pyrocoelia pectoralis</name>
    <dbReference type="NCBI Taxonomy" id="417401"/>
    <lineage>
        <taxon>Eukaryota</taxon>
        <taxon>Metazoa</taxon>
        <taxon>Ecdysozoa</taxon>
        <taxon>Arthropoda</taxon>
        <taxon>Hexapoda</taxon>
        <taxon>Insecta</taxon>
        <taxon>Pterygota</taxon>
        <taxon>Neoptera</taxon>
        <taxon>Endopterygota</taxon>
        <taxon>Coleoptera</taxon>
        <taxon>Polyphaga</taxon>
        <taxon>Elateriformia</taxon>
        <taxon>Elateroidea</taxon>
        <taxon>Lampyridae</taxon>
        <taxon>Lampyrinae</taxon>
        <taxon>Pyrocoelia</taxon>
    </lineage>
</organism>